<evidence type="ECO:0000313" key="3">
    <source>
        <dbReference type="Proteomes" id="UP000192257"/>
    </source>
</evidence>
<dbReference type="SUPFAM" id="SSF82185">
    <property type="entry name" value="Histone H3 K4-specific methyltransferase SET7/9 N-terminal domain"/>
    <property type="match status" value="2"/>
</dbReference>
<protein>
    <submittedName>
        <fullName evidence="2">Phosphatidylinositol-4-phosphate 5-kinase</fullName>
    </submittedName>
</protein>
<keyword evidence="2" id="KW-0808">Transferase</keyword>
<comment type="caution">
    <text evidence="2">The sequence shown here is derived from an EMBL/GenBank/DDBJ whole genome shotgun (WGS) entry which is preliminary data.</text>
</comment>
<proteinExistence type="predicted"/>
<dbReference type="STRING" id="67003.A0A1X0NUJ2"/>
<dbReference type="GO" id="GO:0016301">
    <property type="term" value="F:kinase activity"/>
    <property type="evidence" value="ECO:0007669"/>
    <property type="project" value="UniProtKB-KW"/>
</dbReference>
<evidence type="ECO:0000313" key="2">
    <source>
        <dbReference type="EMBL" id="ORC88376.1"/>
    </source>
</evidence>
<name>A0A1X0NUJ2_9TRYP</name>
<dbReference type="InterPro" id="IPR003409">
    <property type="entry name" value="MORN"/>
</dbReference>
<dbReference type="Proteomes" id="UP000192257">
    <property type="component" value="Unassembled WGS sequence"/>
</dbReference>
<dbReference type="Gene3D" id="2.20.110.10">
    <property type="entry name" value="Histone H3 K4-specific methyltransferase SET7/9 N-terminal domain"/>
    <property type="match status" value="2"/>
</dbReference>
<sequence>MTIGASVCQRVSRQMRQETSAGEFQSVERLQTLKKDTLQDGQLVWIAQSDTPSHDKKRAFRTSRGEKHLLSEEEIKRFTRTPYERGFNEFIYEGQIKHLKNMENSTDPRGSMRQGSGSLFYPNGSSYVGNWHHNKRHGVGCVSNHKGYRYAGDWRNDVPNGKGYEVFSCRAAIDANYENGSPQGEGVILYNPKLNAYRYEGEWKNGQRHGKGIIFYANGDTFACTFSYGKREGRGVTTQTVNGKLIQYETNWEDNKLVNGPKLIPKALRTPKPVSSIPYRTKGYLTAADITKWTVTGNPVDLPFEHFMQLKLGFESLDVVGCGFLPLKELHAVWPENNMEMLKKLEIDNREYVELLDIFSLWYPNVSPHNIYRFMQEFITPFDLLRIRGYLNGIEDSDSMGYYHIIGDTSPLNFGNSQHPPLQLRDLEAHEYRIGGEKFSSENYETARQFHDPPHLLDVLEVWYPNIMRVTLEQYEMEDVEKDIIDPIRVDFNRYARDISINGGYLLIDDFLQAETKYREFLLSGYRNNINSNHNNKIMTTPNRLTSNLFPETFSPSNSVEAEMRQGFQKGTVMWVLGNRIRINIPFLLEIENFYVSRKGQITFDELLRFCFPNVPCLRTQEALLDQITDTPCRCSLCSAIPG</sequence>
<dbReference type="OrthoDB" id="423343at2759"/>
<feature type="non-terminal residue" evidence="2">
    <location>
        <position position="643"/>
    </location>
</feature>
<dbReference type="GeneID" id="39986107"/>
<dbReference type="PANTHER" id="PTHR43215">
    <property type="entry name" value="RADIAL SPOKE HEAD 1 HOMOLOG"/>
    <property type="match status" value="1"/>
</dbReference>
<keyword evidence="2" id="KW-0418">Kinase</keyword>
<reference evidence="2 3" key="1">
    <citation type="submission" date="2017-03" db="EMBL/GenBank/DDBJ databases">
        <title>An alternative strategy for trypanosome survival in the mammalian bloodstream revealed through genome and transcriptome analysis of the ubiquitous bovine parasite Trypanosoma (Megatrypanum) theileri.</title>
        <authorList>
            <person name="Kelly S."/>
            <person name="Ivens A."/>
            <person name="Mott A."/>
            <person name="O'Neill E."/>
            <person name="Emms D."/>
            <person name="Macleod O."/>
            <person name="Voorheis P."/>
            <person name="Matthews J."/>
            <person name="Matthews K."/>
            <person name="Carrington M."/>
        </authorList>
    </citation>
    <scope>NUCLEOTIDE SEQUENCE [LARGE SCALE GENOMIC DNA]</scope>
    <source>
        <strain evidence="2">Edinburgh</strain>
    </source>
</reference>
<keyword evidence="3" id="KW-1185">Reference proteome</keyword>
<organism evidence="2 3">
    <name type="scientific">Trypanosoma theileri</name>
    <dbReference type="NCBI Taxonomy" id="67003"/>
    <lineage>
        <taxon>Eukaryota</taxon>
        <taxon>Discoba</taxon>
        <taxon>Euglenozoa</taxon>
        <taxon>Kinetoplastea</taxon>
        <taxon>Metakinetoplastina</taxon>
        <taxon>Trypanosomatida</taxon>
        <taxon>Trypanosomatidae</taxon>
        <taxon>Trypanosoma</taxon>
    </lineage>
</organism>
<accession>A0A1X0NUJ2</accession>
<dbReference type="EMBL" id="NBCO01000017">
    <property type="protein sequence ID" value="ORC88376.1"/>
    <property type="molecule type" value="Genomic_DNA"/>
</dbReference>
<dbReference type="VEuPathDB" id="TriTrypDB:TM35_000172480"/>
<dbReference type="AlphaFoldDB" id="A0A1X0NUJ2"/>
<dbReference type="Pfam" id="PF02493">
    <property type="entry name" value="MORN"/>
    <property type="match status" value="5"/>
</dbReference>
<dbReference type="SMART" id="SM00698">
    <property type="entry name" value="MORN"/>
    <property type="match status" value="3"/>
</dbReference>
<gene>
    <name evidence="2" type="ORF">TM35_000172480</name>
</gene>
<evidence type="ECO:0000256" key="1">
    <source>
        <dbReference type="ARBA" id="ARBA00022737"/>
    </source>
</evidence>
<dbReference type="PANTHER" id="PTHR43215:SF14">
    <property type="entry name" value="RADIAL SPOKE HEAD 1 HOMOLOG"/>
    <property type="match status" value="1"/>
</dbReference>
<keyword evidence="1" id="KW-0677">Repeat</keyword>
<dbReference type="RefSeq" id="XP_028882442.1">
    <property type="nucleotide sequence ID" value="XM_029026327.1"/>
</dbReference>